<protein>
    <submittedName>
        <fullName evidence="1">Retrovirus-related pol polyprotein from transposon tnt 1-94</fullName>
    </submittedName>
</protein>
<proteinExistence type="predicted"/>
<dbReference type="AlphaFoldDB" id="A0A5B6WCK3"/>
<reference evidence="2" key="1">
    <citation type="journal article" date="2019" name="Plant Biotechnol. J.">
        <title>Genome sequencing of the Australian wild diploid species Gossypium australe highlights disease resistance and delayed gland morphogenesis.</title>
        <authorList>
            <person name="Cai Y."/>
            <person name="Cai X."/>
            <person name="Wang Q."/>
            <person name="Wang P."/>
            <person name="Zhang Y."/>
            <person name="Cai C."/>
            <person name="Xu Y."/>
            <person name="Wang K."/>
            <person name="Zhou Z."/>
            <person name="Wang C."/>
            <person name="Geng S."/>
            <person name="Li B."/>
            <person name="Dong Q."/>
            <person name="Hou Y."/>
            <person name="Wang H."/>
            <person name="Ai P."/>
            <person name="Liu Z."/>
            <person name="Yi F."/>
            <person name="Sun M."/>
            <person name="An G."/>
            <person name="Cheng J."/>
            <person name="Zhang Y."/>
            <person name="Shi Q."/>
            <person name="Xie Y."/>
            <person name="Shi X."/>
            <person name="Chang Y."/>
            <person name="Huang F."/>
            <person name="Chen Y."/>
            <person name="Hong S."/>
            <person name="Mi L."/>
            <person name="Sun Q."/>
            <person name="Zhang L."/>
            <person name="Zhou B."/>
            <person name="Peng R."/>
            <person name="Zhang X."/>
            <person name="Liu F."/>
        </authorList>
    </citation>
    <scope>NUCLEOTIDE SEQUENCE [LARGE SCALE GENOMIC DNA]</scope>
    <source>
        <strain evidence="2">cv. PA1801</strain>
    </source>
</reference>
<organism evidence="1 2">
    <name type="scientific">Gossypium australe</name>
    <dbReference type="NCBI Taxonomy" id="47621"/>
    <lineage>
        <taxon>Eukaryota</taxon>
        <taxon>Viridiplantae</taxon>
        <taxon>Streptophyta</taxon>
        <taxon>Embryophyta</taxon>
        <taxon>Tracheophyta</taxon>
        <taxon>Spermatophyta</taxon>
        <taxon>Magnoliopsida</taxon>
        <taxon>eudicotyledons</taxon>
        <taxon>Gunneridae</taxon>
        <taxon>Pentapetalae</taxon>
        <taxon>rosids</taxon>
        <taxon>malvids</taxon>
        <taxon>Malvales</taxon>
        <taxon>Malvaceae</taxon>
        <taxon>Malvoideae</taxon>
        <taxon>Gossypium</taxon>
    </lineage>
</organism>
<evidence type="ECO:0000313" key="1">
    <source>
        <dbReference type="EMBL" id="KAA3479459.1"/>
    </source>
</evidence>
<accession>A0A5B6WCK3</accession>
<dbReference type="Proteomes" id="UP000325315">
    <property type="component" value="Unassembled WGS sequence"/>
</dbReference>
<name>A0A5B6WCK3_9ROSI</name>
<evidence type="ECO:0000313" key="2">
    <source>
        <dbReference type="Proteomes" id="UP000325315"/>
    </source>
</evidence>
<dbReference type="OrthoDB" id="10601719at2759"/>
<dbReference type="CDD" id="cd09272">
    <property type="entry name" value="RNase_HI_RT_Ty1"/>
    <property type="match status" value="1"/>
</dbReference>
<gene>
    <name evidence="1" type="ORF">EPI10_019965</name>
</gene>
<keyword evidence="2" id="KW-1185">Reference proteome</keyword>
<sequence>MTTVKVLGSRTGDGTVGHNNFDGDDQAADGWSATTVFQWKSSGKIRLLVGLYRNYILFFGCTPISWLSKKQPTITRSFTEAKYRAITIVAIKTLRVLHLLQEHQGRHIVVNILLCKTFLVNHIHATDQLADTFTKALPKLAFVRQLSKLGVVPQPQT</sequence>
<dbReference type="EMBL" id="SMMG02000003">
    <property type="protein sequence ID" value="KAA3479459.1"/>
    <property type="molecule type" value="Genomic_DNA"/>
</dbReference>
<comment type="caution">
    <text evidence="1">The sequence shown here is derived from an EMBL/GenBank/DDBJ whole genome shotgun (WGS) entry which is preliminary data.</text>
</comment>